<keyword evidence="5 6" id="KW-0472">Membrane</keyword>
<evidence type="ECO:0000256" key="2">
    <source>
        <dbReference type="ARBA" id="ARBA00022475"/>
    </source>
</evidence>
<keyword evidence="3 6" id="KW-0812">Transmembrane</keyword>
<dbReference type="Gene3D" id="1.20.1250.20">
    <property type="entry name" value="MFS general substrate transporter like domains"/>
    <property type="match status" value="1"/>
</dbReference>
<dbReference type="EMBL" id="LAQL01000003">
    <property type="protein sequence ID" value="KLN61716.1"/>
    <property type="molecule type" value="Genomic_DNA"/>
</dbReference>
<evidence type="ECO:0000256" key="5">
    <source>
        <dbReference type="ARBA" id="ARBA00023136"/>
    </source>
</evidence>
<accession>A0A0H2MHQ3</accession>
<dbReference type="PANTHER" id="PTHR23513:SF11">
    <property type="entry name" value="STAPHYLOFERRIN A TRANSPORTER"/>
    <property type="match status" value="1"/>
</dbReference>
<dbReference type="GO" id="GO:0022857">
    <property type="term" value="F:transmembrane transporter activity"/>
    <property type="evidence" value="ECO:0007669"/>
    <property type="project" value="InterPro"/>
</dbReference>
<dbReference type="RefSeq" id="WP_047763051.1">
    <property type="nucleotide sequence ID" value="NZ_LAQL01000003.1"/>
</dbReference>
<name>A0A0H2MHQ3_9PROT</name>
<evidence type="ECO:0000313" key="8">
    <source>
        <dbReference type="Proteomes" id="UP000035444"/>
    </source>
</evidence>
<dbReference type="InterPro" id="IPR036259">
    <property type="entry name" value="MFS_trans_sf"/>
</dbReference>
<feature type="transmembrane region" description="Helical" evidence="6">
    <location>
        <begin position="312"/>
        <end position="331"/>
    </location>
</feature>
<evidence type="ECO:0000256" key="3">
    <source>
        <dbReference type="ARBA" id="ARBA00022692"/>
    </source>
</evidence>
<evidence type="ECO:0000256" key="1">
    <source>
        <dbReference type="ARBA" id="ARBA00004651"/>
    </source>
</evidence>
<dbReference type="AlphaFoldDB" id="A0A0H2MHQ3"/>
<comment type="subcellular location">
    <subcellularLocation>
        <location evidence="1">Cell membrane</location>
        <topology evidence="1">Multi-pass membrane protein</topology>
    </subcellularLocation>
</comment>
<dbReference type="Proteomes" id="UP000035444">
    <property type="component" value="Unassembled WGS sequence"/>
</dbReference>
<evidence type="ECO:0000256" key="4">
    <source>
        <dbReference type="ARBA" id="ARBA00022989"/>
    </source>
</evidence>
<protein>
    <submittedName>
        <fullName evidence="7">Membrane protein</fullName>
    </submittedName>
</protein>
<feature type="transmembrane region" description="Helical" evidence="6">
    <location>
        <begin position="287"/>
        <end position="306"/>
    </location>
</feature>
<keyword evidence="8" id="KW-1185">Reference proteome</keyword>
<feature type="transmembrane region" description="Helical" evidence="6">
    <location>
        <begin position="152"/>
        <end position="179"/>
    </location>
</feature>
<keyword evidence="2" id="KW-1003">Cell membrane</keyword>
<feature type="transmembrane region" description="Helical" evidence="6">
    <location>
        <begin position="256"/>
        <end position="275"/>
    </location>
</feature>
<organism evidence="7 8">
    <name type="scientific">Kiloniella spongiae</name>
    <dbReference type="NCBI Taxonomy" id="1489064"/>
    <lineage>
        <taxon>Bacteria</taxon>
        <taxon>Pseudomonadati</taxon>
        <taxon>Pseudomonadota</taxon>
        <taxon>Alphaproteobacteria</taxon>
        <taxon>Rhodospirillales</taxon>
        <taxon>Kiloniellaceae</taxon>
        <taxon>Kiloniella</taxon>
    </lineage>
</organism>
<gene>
    <name evidence="7" type="ORF">WH96_05200</name>
</gene>
<dbReference type="SUPFAM" id="SSF103473">
    <property type="entry name" value="MFS general substrate transporter"/>
    <property type="match status" value="1"/>
</dbReference>
<dbReference type="PATRIC" id="fig|1489064.4.peg.2249"/>
<feature type="transmembrane region" description="Helical" evidence="6">
    <location>
        <begin position="223"/>
        <end position="244"/>
    </location>
</feature>
<dbReference type="OrthoDB" id="7704094at2"/>
<sequence length="403" mass="44113">MPFKNNFFRSYGFWHWGEGFQTVLFTWYMTFHADLTATEIGFFQGLVLSPFLIFTIAGGALTDKVGASISYVISTCLFGVILIAYGILDHSYGYVFELFFAYCLLAGIVSAVSNPAIDTFIPEASSLPVQENSLLAATAHNLAKLTGTVTGLLLPFLIAVGGFIANGILMLISVLFLLLHLKQKKKAQKGSQQNRSEQKGKVSRFVFHRIFSHYRKCPENFDILLSSGLQGLLIVPTGYILWPLIMREQFPEYGDYIAVANICGWIGAITATTIAKRYSYRIIKPGLVSLMTWGGYACGVFLLLFVDSFTALCLLVMVFGSTNVGKALVYGKYMHNSPNDERGVLIAVDQTAFWGLATFGTFGLGVLVDTIGLNSTIILTASSILLGVIGLICRGNLLLMKPT</sequence>
<reference evidence="7 8" key="1">
    <citation type="submission" date="2015-03" db="EMBL/GenBank/DDBJ databases">
        <title>Genome Sequence of Kiloniella spongiae MEBiC09566, isolated from a marine sponge.</title>
        <authorList>
            <person name="Shao Z."/>
            <person name="Wang L."/>
            <person name="Li X."/>
        </authorList>
    </citation>
    <scope>NUCLEOTIDE SEQUENCE [LARGE SCALE GENOMIC DNA]</scope>
    <source>
        <strain evidence="7 8">MEBiC09566</strain>
    </source>
</reference>
<feature type="transmembrane region" description="Helical" evidence="6">
    <location>
        <begin position="95"/>
        <end position="117"/>
    </location>
</feature>
<feature type="transmembrane region" description="Helical" evidence="6">
    <location>
        <begin position="42"/>
        <end position="62"/>
    </location>
</feature>
<dbReference type="Pfam" id="PF07690">
    <property type="entry name" value="MFS_1"/>
    <property type="match status" value="1"/>
</dbReference>
<feature type="transmembrane region" description="Helical" evidence="6">
    <location>
        <begin position="68"/>
        <end position="88"/>
    </location>
</feature>
<feature type="transmembrane region" description="Helical" evidence="6">
    <location>
        <begin position="352"/>
        <end position="371"/>
    </location>
</feature>
<evidence type="ECO:0000313" key="7">
    <source>
        <dbReference type="EMBL" id="KLN61716.1"/>
    </source>
</evidence>
<comment type="caution">
    <text evidence="7">The sequence shown here is derived from an EMBL/GenBank/DDBJ whole genome shotgun (WGS) entry which is preliminary data.</text>
</comment>
<dbReference type="PANTHER" id="PTHR23513">
    <property type="entry name" value="INTEGRAL MEMBRANE EFFLUX PROTEIN-RELATED"/>
    <property type="match status" value="1"/>
</dbReference>
<proteinExistence type="predicted"/>
<evidence type="ECO:0000256" key="6">
    <source>
        <dbReference type="SAM" id="Phobius"/>
    </source>
</evidence>
<dbReference type="InterPro" id="IPR011701">
    <property type="entry name" value="MFS"/>
</dbReference>
<feature type="transmembrane region" description="Helical" evidence="6">
    <location>
        <begin position="377"/>
        <end position="399"/>
    </location>
</feature>
<dbReference type="STRING" id="1489064.WH96_05200"/>
<keyword evidence="4 6" id="KW-1133">Transmembrane helix</keyword>
<dbReference type="GO" id="GO:0005886">
    <property type="term" value="C:plasma membrane"/>
    <property type="evidence" value="ECO:0007669"/>
    <property type="project" value="UniProtKB-SubCell"/>
</dbReference>